<reference evidence="2 3" key="1">
    <citation type="submission" date="2024-02" db="EMBL/GenBank/DDBJ databases">
        <title>FIRST GENOME SEQUENCES OF Leishmania (Viannia) shawi, Leishmania (Viannia) lindenbergi AND Leishmania (Viannia) utingensis.</title>
        <authorList>
            <person name="Resadore F."/>
            <person name="Custodio M.G.F."/>
            <person name="Boite M.C."/>
            <person name="Cupolillo E."/>
            <person name="Ferreira G.E.M."/>
        </authorList>
    </citation>
    <scope>NUCLEOTIDE SEQUENCE [LARGE SCALE GENOMIC DNA]</scope>
    <source>
        <strain evidence="2 3">MCEB/BR/1984/M8408</strain>
    </source>
</reference>
<evidence type="ECO:0000313" key="2">
    <source>
        <dbReference type="EMBL" id="KAL0514410.1"/>
    </source>
</evidence>
<evidence type="ECO:0000256" key="1">
    <source>
        <dbReference type="SAM" id="MobiDB-lite"/>
    </source>
</evidence>
<evidence type="ECO:0000313" key="3">
    <source>
        <dbReference type="Proteomes" id="UP001443563"/>
    </source>
</evidence>
<sequence>MRAGTRVLPPPCHRGEASSPLYCAPARLTCHGAMRLAVRPLPLARYLAPRGPCPLPLPASLCCCCLSTALRTTTPLSTRPLPVCPPPPIPTLCAHAPRRAPGGSPPLDSLRAAQPTPSPASNPPLPQVAPLSPCPPTCRRRRWRPALRGARACARRTLCPLWWRRRRRAAARRTSARCRARQRLRSSWLPCAPSAAWRRISR</sequence>
<keyword evidence="3" id="KW-1185">Reference proteome</keyword>
<dbReference type="Proteomes" id="UP001443563">
    <property type="component" value="Unassembled WGS sequence"/>
</dbReference>
<proteinExistence type="predicted"/>
<protein>
    <submittedName>
        <fullName evidence="2">Uncharacterized protein</fullName>
    </submittedName>
</protein>
<name>A0ABR3EGR8_9TRYP</name>
<feature type="region of interest" description="Disordered" evidence="1">
    <location>
        <begin position="95"/>
        <end position="128"/>
    </location>
</feature>
<feature type="compositionally biased region" description="Pro residues" evidence="1">
    <location>
        <begin position="116"/>
        <end position="128"/>
    </location>
</feature>
<accession>A0ABR3EGR8</accession>
<gene>
    <name evidence="2" type="ORF">Q4I29_000295</name>
</gene>
<organism evidence="2 3">
    <name type="scientific">Leishmania shawi</name>
    <dbReference type="NCBI Taxonomy" id="5680"/>
    <lineage>
        <taxon>Eukaryota</taxon>
        <taxon>Discoba</taxon>
        <taxon>Euglenozoa</taxon>
        <taxon>Kinetoplastea</taxon>
        <taxon>Metakinetoplastina</taxon>
        <taxon>Trypanosomatida</taxon>
        <taxon>Trypanosomatidae</taxon>
        <taxon>Leishmaniinae</taxon>
        <taxon>Leishmania</taxon>
        <taxon>Leishmania guyanensis species complex</taxon>
    </lineage>
</organism>
<comment type="caution">
    <text evidence="2">The sequence shown here is derived from an EMBL/GenBank/DDBJ whole genome shotgun (WGS) entry which is preliminary data.</text>
</comment>
<dbReference type="EMBL" id="JBAMZM010000001">
    <property type="protein sequence ID" value="KAL0514410.1"/>
    <property type="molecule type" value="Genomic_DNA"/>
</dbReference>